<reference evidence="1 2" key="1">
    <citation type="submission" date="2018-11" db="EMBL/GenBank/DDBJ databases">
        <title>Rufibacter latericius sp. nov., isolated from water in Baiyang Lake.</title>
        <authorList>
            <person name="Yang Y."/>
        </authorList>
    </citation>
    <scope>NUCLEOTIDE SEQUENCE [LARGE SCALE GENOMIC DNA]</scope>
    <source>
        <strain evidence="1 2">R-22-1c-1</strain>
    </source>
</reference>
<organism evidence="1 2">
    <name type="scientific">Rufibacter latericius</name>
    <dbReference type="NCBI Taxonomy" id="2487040"/>
    <lineage>
        <taxon>Bacteria</taxon>
        <taxon>Pseudomonadati</taxon>
        <taxon>Bacteroidota</taxon>
        <taxon>Cytophagia</taxon>
        <taxon>Cytophagales</taxon>
        <taxon>Hymenobacteraceae</taxon>
        <taxon>Rufibacter</taxon>
    </lineage>
</organism>
<dbReference type="AlphaFoldDB" id="A0A3M9MU94"/>
<dbReference type="EMBL" id="RJJD01000003">
    <property type="protein sequence ID" value="RNI29090.1"/>
    <property type="molecule type" value="Genomic_DNA"/>
</dbReference>
<dbReference type="Proteomes" id="UP000272117">
    <property type="component" value="Unassembled WGS sequence"/>
</dbReference>
<sequence>MKKFYSLLLVLEVSKASYGQDTPFTTKTYLGIKGGITKFSVKGTEVKLRRSGGDDYVPHKDHTFGAVLSTDLNKSLQLKFEANRIVKGADHVGSSFYENKPKTVTYLQIPALIGYKLPLSSKVRLIVEGGAALNVAVVPVKYNKDNYEPGSIIETPAIMASPVGGAELGFYFNNAYLFLNYRRDFDSQKYFERRSGQYYLQHAGGNSLTLGLMFRTNKGSLKQRQAQ</sequence>
<evidence type="ECO:0000313" key="1">
    <source>
        <dbReference type="EMBL" id="RNI29090.1"/>
    </source>
</evidence>
<name>A0A3M9MU94_9BACT</name>
<proteinExistence type="predicted"/>
<gene>
    <name evidence="1" type="ORF">EFB08_06570</name>
</gene>
<keyword evidence="2" id="KW-1185">Reference proteome</keyword>
<evidence type="ECO:0008006" key="3">
    <source>
        <dbReference type="Google" id="ProtNLM"/>
    </source>
</evidence>
<accession>A0A3M9MU94</accession>
<evidence type="ECO:0000313" key="2">
    <source>
        <dbReference type="Proteomes" id="UP000272117"/>
    </source>
</evidence>
<protein>
    <recommendedName>
        <fullName evidence="3">Outer membrane protein beta-barrel domain-containing protein</fullName>
    </recommendedName>
</protein>
<dbReference type="RefSeq" id="WP_123126149.1">
    <property type="nucleotide sequence ID" value="NZ_RJJD01000003.1"/>
</dbReference>
<comment type="caution">
    <text evidence="1">The sequence shown here is derived from an EMBL/GenBank/DDBJ whole genome shotgun (WGS) entry which is preliminary data.</text>
</comment>
<dbReference type="OrthoDB" id="1429208at2"/>